<dbReference type="PANTHER" id="PTHR48022:SF37">
    <property type="entry name" value="MAJOR FACILITATOR SUPERFAMILY (MFS) PROFILE DOMAIN-CONTAINING PROTEIN-RELATED"/>
    <property type="match status" value="1"/>
</dbReference>
<dbReference type="PANTHER" id="PTHR48022">
    <property type="entry name" value="PLASTIDIC GLUCOSE TRANSPORTER 4"/>
    <property type="match status" value="1"/>
</dbReference>
<feature type="transmembrane region" description="Helical" evidence="5">
    <location>
        <begin position="15"/>
        <end position="35"/>
    </location>
</feature>
<dbReference type="Pfam" id="PF00083">
    <property type="entry name" value="Sugar_tr"/>
    <property type="match status" value="1"/>
</dbReference>
<keyword evidence="3 5" id="KW-1133">Transmembrane helix</keyword>
<protein>
    <recommendedName>
        <fullName evidence="8">Major facilitator superfamily (MFS) profile domain-containing protein</fullName>
    </recommendedName>
</protein>
<dbReference type="GO" id="GO:0016020">
    <property type="term" value="C:membrane"/>
    <property type="evidence" value="ECO:0007669"/>
    <property type="project" value="UniProtKB-SubCell"/>
</dbReference>
<sequence length="93" mass="10957">MIGQVTPIAMTDIGWKFYLVFVVCNFTNAIFFWLFMPETAKRPLEEMNALFQHAPWIVIGKSKDSYQSHYLENLEREIVETKRDMSHDEGVVR</sequence>
<dbReference type="Proteomes" id="UP001316803">
    <property type="component" value="Unassembled WGS sequence"/>
</dbReference>
<dbReference type="AlphaFoldDB" id="A0AAN8EHN3"/>
<dbReference type="GO" id="GO:0005351">
    <property type="term" value="F:carbohydrate:proton symporter activity"/>
    <property type="evidence" value="ECO:0007669"/>
    <property type="project" value="TreeGrafter"/>
</dbReference>
<gene>
    <name evidence="6" type="ORF">OHC33_004838</name>
</gene>
<evidence type="ECO:0000256" key="2">
    <source>
        <dbReference type="ARBA" id="ARBA00022692"/>
    </source>
</evidence>
<evidence type="ECO:0000313" key="6">
    <source>
        <dbReference type="EMBL" id="KAK5954265.1"/>
    </source>
</evidence>
<evidence type="ECO:0000313" key="7">
    <source>
        <dbReference type="Proteomes" id="UP001316803"/>
    </source>
</evidence>
<evidence type="ECO:0000256" key="4">
    <source>
        <dbReference type="ARBA" id="ARBA00023136"/>
    </source>
</evidence>
<keyword evidence="4 5" id="KW-0472">Membrane</keyword>
<evidence type="ECO:0008006" key="8">
    <source>
        <dbReference type="Google" id="ProtNLM"/>
    </source>
</evidence>
<accession>A0AAN8EHN3</accession>
<evidence type="ECO:0000256" key="3">
    <source>
        <dbReference type="ARBA" id="ARBA00022989"/>
    </source>
</evidence>
<dbReference type="Gene3D" id="1.20.1250.20">
    <property type="entry name" value="MFS general substrate transporter like domains"/>
    <property type="match status" value="1"/>
</dbReference>
<evidence type="ECO:0000256" key="1">
    <source>
        <dbReference type="ARBA" id="ARBA00004141"/>
    </source>
</evidence>
<comment type="subcellular location">
    <subcellularLocation>
        <location evidence="1">Membrane</location>
        <topology evidence="1">Multi-pass membrane protein</topology>
    </subcellularLocation>
</comment>
<evidence type="ECO:0000256" key="5">
    <source>
        <dbReference type="SAM" id="Phobius"/>
    </source>
</evidence>
<proteinExistence type="predicted"/>
<dbReference type="EMBL" id="JAKLMC020000009">
    <property type="protein sequence ID" value="KAK5954265.1"/>
    <property type="molecule type" value="Genomic_DNA"/>
</dbReference>
<keyword evidence="2 5" id="KW-0812">Transmembrane</keyword>
<dbReference type="InterPro" id="IPR050360">
    <property type="entry name" value="MFS_Sugar_Transporters"/>
</dbReference>
<keyword evidence="7" id="KW-1185">Reference proteome</keyword>
<dbReference type="InterPro" id="IPR005828">
    <property type="entry name" value="MFS_sugar_transport-like"/>
</dbReference>
<reference evidence="6 7" key="1">
    <citation type="submission" date="2022-12" db="EMBL/GenBank/DDBJ databases">
        <title>Genomic features and morphological characterization of a novel Knufia sp. strain isolated from spacecraft assembly facility.</title>
        <authorList>
            <person name="Teixeira M."/>
            <person name="Chander A.M."/>
            <person name="Stajich J.E."/>
            <person name="Venkateswaran K."/>
        </authorList>
    </citation>
    <scope>NUCLEOTIDE SEQUENCE [LARGE SCALE GENOMIC DNA]</scope>
    <source>
        <strain evidence="6 7">FJI-L2-BK-P2</strain>
    </source>
</reference>
<organism evidence="6 7">
    <name type="scientific">Knufia fluminis</name>
    <dbReference type="NCBI Taxonomy" id="191047"/>
    <lineage>
        <taxon>Eukaryota</taxon>
        <taxon>Fungi</taxon>
        <taxon>Dikarya</taxon>
        <taxon>Ascomycota</taxon>
        <taxon>Pezizomycotina</taxon>
        <taxon>Eurotiomycetes</taxon>
        <taxon>Chaetothyriomycetidae</taxon>
        <taxon>Chaetothyriales</taxon>
        <taxon>Trichomeriaceae</taxon>
        <taxon>Knufia</taxon>
    </lineage>
</organism>
<comment type="caution">
    <text evidence="6">The sequence shown here is derived from an EMBL/GenBank/DDBJ whole genome shotgun (WGS) entry which is preliminary data.</text>
</comment>
<dbReference type="InterPro" id="IPR036259">
    <property type="entry name" value="MFS_trans_sf"/>
</dbReference>
<name>A0AAN8EHN3_9EURO</name>